<dbReference type="HAMAP" id="MF_00135">
    <property type="entry name" value="PRAI"/>
    <property type="match status" value="1"/>
</dbReference>
<keyword evidence="9 10" id="KW-0413">Isomerase</keyword>
<evidence type="ECO:0000256" key="9">
    <source>
        <dbReference type="ARBA" id="ARBA00023235"/>
    </source>
</evidence>
<sequence>MRVKICGIMSDAAAQTAVQHGADALGFVFAKSKREISIESAKQIIEKLPKDLLKAGVFVNPSKEWIEEVVSTAGINIVQLHGEETPEFCASISYPVIKAFSIESASDLEKIHEYPCEYVLLDGPKGKKYHGGNGISFDWNLLSDFDFKDKKVILAGGLTEANVSEAITEAAPFMVDVSSGVETEGQKDLAKIKAFLSCVKGARL</sequence>
<evidence type="ECO:0000256" key="10">
    <source>
        <dbReference type="HAMAP-Rule" id="MF_00135"/>
    </source>
</evidence>
<comment type="similarity">
    <text evidence="3 10">Belongs to the TrpF family.</text>
</comment>
<dbReference type="EC" id="5.3.1.24" evidence="4 10"/>
<dbReference type="Gene3D" id="3.20.20.70">
    <property type="entry name" value="Aldolase class I"/>
    <property type="match status" value="1"/>
</dbReference>
<dbReference type="PANTHER" id="PTHR42894">
    <property type="entry name" value="N-(5'-PHOSPHORIBOSYL)ANTHRANILATE ISOMERASE"/>
    <property type="match status" value="1"/>
</dbReference>
<accession>A0A7X0HUW5</accession>
<keyword evidence="6 10" id="KW-0028">Amino-acid biosynthesis</keyword>
<evidence type="ECO:0000313" key="12">
    <source>
        <dbReference type="EMBL" id="MBB6446357.1"/>
    </source>
</evidence>
<evidence type="ECO:0000256" key="2">
    <source>
        <dbReference type="ARBA" id="ARBA00004664"/>
    </source>
</evidence>
<dbReference type="GO" id="GO:0004640">
    <property type="term" value="F:phosphoribosylanthranilate isomerase activity"/>
    <property type="evidence" value="ECO:0007669"/>
    <property type="project" value="UniProtKB-UniRule"/>
</dbReference>
<dbReference type="InterPro" id="IPR001240">
    <property type="entry name" value="PRAI_dom"/>
</dbReference>
<dbReference type="EMBL" id="JACHGK010000011">
    <property type="protein sequence ID" value="MBB6446357.1"/>
    <property type="molecule type" value="Genomic_DNA"/>
</dbReference>
<protein>
    <recommendedName>
        <fullName evidence="5 10">N-(5'-phosphoribosyl)anthranilate isomerase</fullName>
        <shortName evidence="10">PRAI</shortName>
        <ecNumber evidence="4 10">5.3.1.24</ecNumber>
    </recommendedName>
</protein>
<comment type="catalytic activity">
    <reaction evidence="1 10">
        <text>N-(5-phospho-beta-D-ribosyl)anthranilate = 1-(2-carboxyphenylamino)-1-deoxy-D-ribulose 5-phosphate</text>
        <dbReference type="Rhea" id="RHEA:21540"/>
        <dbReference type="ChEBI" id="CHEBI:18277"/>
        <dbReference type="ChEBI" id="CHEBI:58613"/>
        <dbReference type="EC" id="5.3.1.24"/>
    </reaction>
</comment>
<evidence type="ECO:0000256" key="3">
    <source>
        <dbReference type="ARBA" id="ARBA00007571"/>
    </source>
</evidence>
<evidence type="ECO:0000256" key="8">
    <source>
        <dbReference type="ARBA" id="ARBA00023141"/>
    </source>
</evidence>
<evidence type="ECO:0000313" key="13">
    <source>
        <dbReference type="Proteomes" id="UP000531594"/>
    </source>
</evidence>
<dbReference type="CDD" id="cd00405">
    <property type="entry name" value="PRAI"/>
    <property type="match status" value="1"/>
</dbReference>
<evidence type="ECO:0000256" key="5">
    <source>
        <dbReference type="ARBA" id="ARBA00022272"/>
    </source>
</evidence>
<evidence type="ECO:0000259" key="11">
    <source>
        <dbReference type="Pfam" id="PF00697"/>
    </source>
</evidence>
<keyword evidence="13" id="KW-1185">Reference proteome</keyword>
<dbReference type="SUPFAM" id="SSF51366">
    <property type="entry name" value="Ribulose-phoshate binding barrel"/>
    <property type="match status" value="1"/>
</dbReference>
<dbReference type="InterPro" id="IPR011060">
    <property type="entry name" value="RibuloseP-bd_barrel"/>
</dbReference>
<dbReference type="RefSeq" id="WP_184527305.1">
    <property type="nucleotide sequence ID" value="NZ_JACHGK010000011.1"/>
</dbReference>
<keyword evidence="7 10" id="KW-0822">Tryptophan biosynthesis</keyword>
<dbReference type="Pfam" id="PF00697">
    <property type="entry name" value="PRAI"/>
    <property type="match status" value="1"/>
</dbReference>
<dbReference type="Proteomes" id="UP000531594">
    <property type="component" value="Unassembled WGS sequence"/>
</dbReference>
<evidence type="ECO:0000256" key="6">
    <source>
        <dbReference type="ARBA" id="ARBA00022605"/>
    </source>
</evidence>
<dbReference type="InterPro" id="IPR044643">
    <property type="entry name" value="TrpF_fam"/>
</dbReference>
<organism evidence="12 13">
    <name type="scientific">Bacillus benzoevorans</name>
    <dbReference type="NCBI Taxonomy" id="1456"/>
    <lineage>
        <taxon>Bacteria</taxon>
        <taxon>Bacillati</taxon>
        <taxon>Bacillota</taxon>
        <taxon>Bacilli</taxon>
        <taxon>Bacillales</taxon>
        <taxon>Bacillaceae</taxon>
        <taxon>Bacillus</taxon>
    </lineage>
</organism>
<gene>
    <name evidence="10" type="primary">trpF</name>
    <name evidence="12" type="ORF">HNR53_003016</name>
</gene>
<feature type="domain" description="N-(5'phosphoribosyl) anthranilate isomerase (PRAI)" evidence="11">
    <location>
        <begin position="3"/>
        <end position="196"/>
    </location>
</feature>
<evidence type="ECO:0000256" key="4">
    <source>
        <dbReference type="ARBA" id="ARBA00012572"/>
    </source>
</evidence>
<proteinExistence type="inferred from homology"/>
<dbReference type="InterPro" id="IPR013785">
    <property type="entry name" value="Aldolase_TIM"/>
</dbReference>
<comment type="pathway">
    <text evidence="2 10">Amino-acid biosynthesis; L-tryptophan biosynthesis; L-tryptophan from chorismate: step 3/5.</text>
</comment>
<dbReference type="AlphaFoldDB" id="A0A7X0HUW5"/>
<dbReference type="PANTHER" id="PTHR42894:SF1">
    <property type="entry name" value="N-(5'-PHOSPHORIBOSYL)ANTHRANILATE ISOMERASE"/>
    <property type="match status" value="1"/>
</dbReference>
<dbReference type="GO" id="GO:0000162">
    <property type="term" value="P:L-tryptophan biosynthetic process"/>
    <property type="evidence" value="ECO:0007669"/>
    <property type="project" value="UniProtKB-UniRule"/>
</dbReference>
<comment type="caution">
    <text evidence="12">The sequence shown here is derived from an EMBL/GenBank/DDBJ whole genome shotgun (WGS) entry which is preliminary data.</text>
</comment>
<keyword evidence="8 10" id="KW-0057">Aromatic amino acid biosynthesis</keyword>
<reference evidence="12 13" key="1">
    <citation type="submission" date="2020-08" db="EMBL/GenBank/DDBJ databases">
        <title>Genomic Encyclopedia of Type Strains, Phase IV (KMG-IV): sequencing the most valuable type-strain genomes for metagenomic binning, comparative biology and taxonomic classification.</title>
        <authorList>
            <person name="Goeker M."/>
        </authorList>
    </citation>
    <scope>NUCLEOTIDE SEQUENCE [LARGE SCALE GENOMIC DNA]</scope>
    <source>
        <strain evidence="12 13">DSM 5391</strain>
    </source>
</reference>
<name>A0A7X0HUW5_9BACI</name>
<dbReference type="UniPathway" id="UPA00035">
    <property type="reaction ID" value="UER00042"/>
</dbReference>
<evidence type="ECO:0000256" key="7">
    <source>
        <dbReference type="ARBA" id="ARBA00022822"/>
    </source>
</evidence>
<dbReference type="FunFam" id="3.20.20.70:FF:000075">
    <property type="entry name" value="Tryptophan biosynthesis protein TRP1"/>
    <property type="match status" value="1"/>
</dbReference>
<evidence type="ECO:0000256" key="1">
    <source>
        <dbReference type="ARBA" id="ARBA00001164"/>
    </source>
</evidence>